<dbReference type="InterPro" id="IPR019821">
    <property type="entry name" value="Kinesin_motor_CS"/>
</dbReference>
<evidence type="ECO:0000256" key="7">
    <source>
        <dbReference type="SAM" id="Coils"/>
    </source>
</evidence>
<dbReference type="SMART" id="SM00233">
    <property type="entry name" value="PH"/>
    <property type="match status" value="1"/>
</dbReference>
<dbReference type="GO" id="GO:0007018">
    <property type="term" value="P:microtubule-based movement"/>
    <property type="evidence" value="ECO:0007669"/>
    <property type="project" value="InterPro"/>
</dbReference>
<dbReference type="GeneID" id="40315626"/>
<keyword evidence="2" id="KW-0963">Cytoplasm</keyword>
<evidence type="ECO:0000256" key="6">
    <source>
        <dbReference type="PROSITE-ProRule" id="PRU00283"/>
    </source>
</evidence>
<dbReference type="Gene3D" id="3.40.850.10">
    <property type="entry name" value="Kinesin motor domain"/>
    <property type="match status" value="1"/>
</dbReference>
<keyword evidence="5 7" id="KW-0175">Coiled coil</keyword>
<dbReference type="PROSITE" id="PS50067">
    <property type="entry name" value="KINESIN_MOTOR_2"/>
    <property type="match status" value="1"/>
</dbReference>
<keyword evidence="3 6" id="KW-0547">Nucleotide-binding</keyword>
<evidence type="ECO:0000256" key="5">
    <source>
        <dbReference type="ARBA" id="ARBA00023054"/>
    </source>
</evidence>
<dbReference type="CDD" id="cd00106">
    <property type="entry name" value="KISc"/>
    <property type="match status" value="1"/>
</dbReference>
<evidence type="ECO:0000256" key="8">
    <source>
        <dbReference type="SAM" id="MobiDB-lite"/>
    </source>
</evidence>
<dbReference type="AlphaFoldDB" id="A0A3R7M370"/>
<comment type="caution">
    <text evidence="10">The sequence shown here is derived from an EMBL/GenBank/DDBJ whole genome shotgun (WGS) entry which is preliminary data.</text>
</comment>
<dbReference type="GO" id="GO:0007052">
    <property type="term" value="P:mitotic spindle organization"/>
    <property type="evidence" value="ECO:0007669"/>
    <property type="project" value="TreeGrafter"/>
</dbReference>
<organism evidence="10 11">
    <name type="scientific">Trypanosoma conorhini</name>
    <dbReference type="NCBI Taxonomy" id="83891"/>
    <lineage>
        <taxon>Eukaryota</taxon>
        <taxon>Discoba</taxon>
        <taxon>Euglenozoa</taxon>
        <taxon>Kinetoplastea</taxon>
        <taxon>Metakinetoplastina</taxon>
        <taxon>Trypanosomatida</taxon>
        <taxon>Trypanosomatidae</taxon>
        <taxon>Trypanosoma</taxon>
    </lineage>
</organism>
<feature type="region of interest" description="Disordered" evidence="8">
    <location>
        <begin position="710"/>
        <end position="810"/>
    </location>
</feature>
<evidence type="ECO:0000256" key="3">
    <source>
        <dbReference type="ARBA" id="ARBA00022741"/>
    </source>
</evidence>
<dbReference type="PANTHER" id="PTHR47969">
    <property type="entry name" value="CHROMOSOME-ASSOCIATED KINESIN KIF4A-RELATED"/>
    <property type="match status" value="1"/>
</dbReference>
<dbReference type="PANTHER" id="PTHR47969:SF15">
    <property type="entry name" value="CHROMOSOME-ASSOCIATED KINESIN KIF4A-RELATED"/>
    <property type="match status" value="1"/>
</dbReference>
<feature type="compositionally biased region" description="Low complexity" evidence="8">
    <location>
        <begin position="753"/>
        <end position="763"/>
    </location>
</feature>
<comment type="subcellular location">
    <subcellularLocation>
        <location evidence="1">Cytoplasm</location>
    </subcellularLocation>
</comment>
<dbReference type="EC" id="3.6.4.4" evidence="10"/>
<dbReference type="SUPFAM" id="SSF50729">
    <property type="entry name" value="PH domain-like"/>
    <property type="match status" value="1"/>
</dbReference>
<evidence type="ECO:0000313" key="10">
    <source>
        <dbReference type="EMBL" id="RNF25716.1"/>
    </source>
</evidence>
<sequence length="1084" mass="121471">MEQRITVAVRIRPPLEQERFEPLCAYRANDGISVIVKNEEGLGAPVTFQFDDVFDTSDDQRDVYEECVQELVDAALQGANTTVLTYGQTGSGKTYTILGSMSGGDLPEGAGIFPRVFHDVFAYRDAVLKQQYLIVFLSAVELYIDDVMDLLSRRKKIKLRETPEETLTPGVNTIELLTMTDVLQAFNMANAYRSVTSTKLNDSSSRSHALFFIDIFQVPLSASPQRPTREKLIDASGIPISGSIKGLVRSRIALVDLAGSERVKRSGVEGQAMVEAQAINKSLSALGTTINAMYTESNHIPFRESKLTRLLKHSFVDRASRLLLIGQIAPPNASAQESQGTLRFCDRVKGLKAGKVTAFLDPAEEERYLRSLRQQEELTAELRIAAVEYYYQPMRPLLLARVQNISVDQARRTCIASLQKDADSIVARKEEECLRAMEAEIELEQREKVHAFVEKMNQMIDEYESVSQAVKKMKKEVKRQKEAQKAEQEEKVMEAKKAKKNRVKNQAKVEELTVAVQEADRVLSELEAACAAPLDEDAKEPAEALTVEERPEDNSVHLLMETFHAHATELGHLHDLYAHWLGATQRQRSQVRRAKLLSSAIIMDGTLVYDIIDFVIDRSVDIAEGAISPRQKYSWGDIDGFSCALRSWEHLYPPLVTTAVSGDEACVPSAYHNITFLSSDDSDGENSHHREETRMRRVAGEFADEQLLAHGEESEPSIQSPKNALGGAAAQGKTRETDRSAAQRRRNMEYGVTPTPAEGGTAAAHERDNEDDYGDAEERGREERGTETLGPSKEENEVGENVENVDQKRPKRAMRDNEYLMRVYDSPTLVQDLIRFLRCGTVMLKHGRSGKPHRRHFWVSIAQNSRKLLWSDPETKIAAERSSINLDDVGFLQLGCLSKVFKRHHVPPTDPSFYRSFTVGLKDGGRTVDIVADTLPDFEAWIVGLSNLVRVDPVWGGKLDITKETQFDHLNCFEAALCESNYIYPSQYIALKKRVKRIASKALTALEKCGNDAAKAQKLLSGIHPPAVNDKGAVYLTKGELRFIGQSEMDILRITKVWILFQQMNLVYDDNFVPATTFGVTERH</sequence>
<evidence type="ECO:0000256" key="2">
    <source>
        <dbReference type="ARBA" id="ARBA00022490"/>
    </source>
</evidence>
<dbReference type="InterPro" id="IPR001849">
    <property type="entry name" value="PH_domain"/>
</dbReference>
<dbReference type="InterPro" id="IPR036961">
    <property type="entry name" value="Kinesin_motor_dom_sf"/>
</dbReference>
<keyword evidence="10" id="KW-0378">Hydrolase</keyword>
<dbReference type="GO" id="GO:0003777">
    <property type="term" value="F:microtubule motor activity"/>
    <property type="evidence" value="ECO:0007669"/>
    <property type="project" value="InterPro"/>
</dbReference>
<dbReference type="GO" id="GO:0051231">
    <property type="term" value="P:spindle elongation"/>
    <property type="evidence" value="ECO:0007669"/>
    <property type="project" value="TreeGrafter"/>
</dbReference>
<dbReference type="PROSITE" id="PS00411">
    <property type="entry name" value="KINESIN_MOTOR_1"/>
    <property type="match status" value="1"/>
</dbReference>
<evidence type="ECO:0000256" key="1">
    <source>
        <dbReference type="ARBA" id="ARBA00004496"/>
    </source>
</evidence>
<keyword evidence="4 6" id="KW-0067">ATP-binding</keyword>
<dbReference type="Proteomes" id="UP000284403">
    <property type="component" value="Unassembled WGS sequence"/>
</dbReference>
<gene>
    <name evidence="10" type="ORF">Tco025E_02015</name>
</gene>
<dbReference type="PRINTS" id="PR00380">
    <property type="entry name" value="KINESINHEAVY"/>
</dbReference>
<dbReference type="GO" id="GO:0016787">
    <property type="term" value="F:hydrolase activity"/>
    <property type="evidence" value="ECO:0007669"/>
    <property type="project" value="UniProtKB-KW"/>
</dbReference>
<feature type="region of interest" description="Disordered" evidence="8">
    <location>
        <begin position="677"/>
        <end position="698"/>
    </location>
</feature>
<feature type="compositionally biased region" description="Basic and acidic residues" evidence="8">
    <location>
        <begin position="685"/>
        <end position="698"/>
    </location>
</feature>
<dbReference type="SMART" id="SM00129">
    <property type="entry name" value="KISc"/>
    <property type="match status" value="1"/>
</dbReference>
<reference evidence="10 11" key="1">
    <citation type="journal article" date="2018" name="BMC Genomics">
        <title>Genomic comparison of Trypanosoma conorhini and Trypanosoma rangeli to Trypanosoma cruzi strains of high and low virulence.</title>
        <authorList>
            <person name="Bradwell K.R."/>
            <person name="Koparde V.N."/>
            <person name="Matveyev A.V."/>
            <person name="Serrano M.G."/>
            <person name="Alves J.M."/>
            <person name="Parikh H."/>
            <person name="Huang B."/>
            <person name="Lee V."/>
            <person name="Espinosa-Alvarez O."/>
            <person name="Ortiz P.A."/>
            <person name="Costa-Martins A.G."/>
            <person name="Teixeira M.M."/>
            <person name="Buck G.A."/>
        </authorList>
    </citation>
    <scope>NUCLEOTIDE SEQUENCE [LARGE SCALE GENOMIC DNA]</scope>
    <source>
        <strain evidence="10 11">025E</strain>
    </source>
</reference>
<dbReference type="OrthoDB" id="540783at2759"/>
<dbReference type="InterPro" id="IPR027417">
    <property type="entry name" value="P-loop_NTPase"/>
</dbReference>
<accession>A0A3R7M370</accession>
<protein>
    <submittedName>
        <fullName evidence="10">Putative kinesin</fullName>
        <ecNumber evidence="10">3.6.4.4</ecNumber>
    </submittedName>
</protein>
<feature type="coiled-coil region" evidence="7">
    <location>
        <begin position="427"/>
        <end position="529"/>
    </location>
</feature>
<proteinExistence type="inferred from homology"/>
<dbReference type="Gene3D" id="2.30.29.30">
    <property type="entry name" value="Pleckstrin-homology domain (PH domain)/Phosphotyrosine-binding domain (PTB)"/>
    <property type="match status" value="1"/>
</dbReference>
<comment type="similarity">
    <text evidence="6">Belongs to the TRAFAC class myosin-kinesin ATPase superfamily. Kinesin family.</text>
</comment>
<keyword evidence="6" id="KW-0505">Motor protein</keyword>
<keyword evidence="11" id="KW-1185">Reference proteome</keyword>
<dbReference type="Pfam" id="PF00225">
    <property type="entry name" value="Kinesin"/>
    <property type="match status" value="1"/>
</dbReference>
<feature type="compositionally biased region" description="Basic and acidic residues" evidence="8">
    <location>
        <begin position="776"/>
        <end position="796"/>
    </location>
</feature>
<dbReference type="SUPFAM" id="SSF52540">
    <property type="entry name" value="P-loop containing nucleoside triphosphate hydrolases"/>
    <property type="match status" value="1"/>
</dbReference>
<dbReference type="GO" id="GO:0005524">
    <property type="term" value="F:ATP binding"/>
    <property type="evidence" value="ECO:0007669"/>
    <property type="project" value="UniProtKB-UniRule"/>
</dbReference>
<dbReference type="GO" id="GO:0005875">
    <property type="term" value="C:microtubule associated complex"/>
    <property type="evidence" value="ECO:0007669"/>
    <property type="project" value="TreeGrafter"/>
</dbReference>
<evidence type="ECO:0000256" key="4">
    <source>
        <dbReference type="ARBA" id="ARBA00022840"/>
    </source>
</evidence>
<feature type="binding site" evidence="6">
    <location>
        <begin position="87"/>
        <end position="94"/>
    </location>
    <ligand>
        <name>ATP</name>
        <dbReference type="ChEBI" id="CHEBI:30616"/>
    </ligand>
</feature>
<feature type="domain" description="Kinesin motor" evidence="9">
    <location>
        <begin position="4"/>
        <end position="351"/>
    </location>
</feature>
<dbReference type="EMBL" id="MKKU01000075">
    <property type="protein sequence ID" value="RNF25716.1"/>
    <property type="molecule type" value="Genomic_DNA"/>
</dbReference>
<dbReference type="InterPro" id="IPR001752">
    <property type="entry name" value="Kinesin_motor_dom"/>
</dbReference>
<evidence type="ECO:0000313" key="11">
    <source>
        <dbReference type="Proteomes" id="UP000284403"/>
    </source>
</evidence>
<dbReference type="RefSeq" id="XP_029230922.1">
    <property type="nucleotide sequence ID" value="XM_029368951.1"/>
</dbReference>
<dbReference type="GO" id="GO:0005737">
    <property type="term" value="C:cytoplasm"/>
    <property type="evidence" value="ECO:0007669"/>
    <property type="project" value="UniProtKB-SubCell"/>
</dbReference>
<dbReference type="GO" id="GO:0008017">
    <property type="term" value="F:microtubule binding"/>
    <property type="evidence" value="ECO:0007669"/>
    <property type="project" value="InterPro"/>
</dbReference>
<evidence type="ECO:0000259" key="9">
    <source>
        <dbReference type="PROSITE" id="PS50067"/>
    </source>
</evidence>
<dbReference type="InterPro" id="IPR027640">
    <property type="entry name" value="Kinesin-like_fam"/>
</dbReference>
<name>A0A3R7M370_9TRYP</name>
<dbReference type="InterPro" id="IPR011993">
    <property type="entry name" value="PH-like_dom_sf"/>
</dbReference>